<comment type="similarity">
    <text evidence="5">Belongs to the HIPP family.</text>
</comment>
<dbReference type="CDD" id="cd00371">
    <property type="entry name" value="HMA"/>
    <property type="match status" value="1"/>
</dbReference>
<dbReference type="Gene3D" id="3.30.70.100">
    <property type="match status" value="1"/>
</dbReference>
<name>A0A8T1Q628_CARIL</name>
<evidence type="ECO:0000256" key="4">
    <source>
        <dbReference type="ARBA" id="ARBA00023289"/>
    </source>
</evidence>
<evidence type="ECO:0000256" key="1">
    <source>
        <dbReference type="ARBA" id="ARBA00022481"/>
    </source>
</evidence>
<evidence type="ECO:0000256" key="3">
    <source>
        <dbReference type="ARBA" id="ARBA00023288"/>
    </source>
</evidence>
<dbReference type="EMBL" id="CM031814">
    <property type="protein sequence ID" value="KAG6649997.1"/>
    <property type="molecule type" value="Genomic_DNA"/>
</dbReference>
<dbReference type="Proteomes" id="UP000811246">
    <property type="component" value="Chromosome 6"/>
</dbReference>
<proteinExistence type="inferred from homology"/>
<evidence type="ECO:0000313" key="7">
    <source>
        <dbReference type="EMBL" id="KAG6649997.1"/>
    </source>
</evidence>
<dbReference type="PANTHER" id="PTHR45868">
    <property type="entry name" value="HEAVY METAL-ASSOCIATED ISOPRENYLATED PLANT PROTEIN 33-RELATED"/>
    <property type="match status" value="1"/>
</dbReference>
<reference evidence="8" key="2">
    <citation type="submission" date="2021-01" db="EMBL/GenBank/DDBJ databases">
        <authorList>
            <person name="Lovell J.T."/>
            <person name="Bentley N."/>
            <person name="Bhattarai G."/>
            <person name="Jenkins J.W."/>
            <person name="Sreedasyam A."/>
            <person name="Alarcon Y."/>
            <person name="Bock C."/>
            <person name="Boston L."/>
            <person name="Carlson J."/>
            <person name="Cervantes K."/>
            <person name="Clermont K."/>
            <person name="Krom N."/>
            <person name="Kubenka K."/>
            <person name="Mamidi S."/>
            <person name="Mattison C."/>
            <person name="Monteros M."/>
            <person name="Pisani C."/>
            <person name="Plott C."/>
            <person name="Rajasekar S."/>
            <person name="Rhein H.S."/>
            <person name="Rohla C."/>
            <person name="Song M."/>
            <person name="Hilaire R.S."/>
            <person name="Shu S."/>
            <person name="Wells L."/>
            <person name="Wang X."/>
            <person name="Webber J."/>
            <person name="Heerema R.J."/>
            <person name="Klein P."/>
            <person name="Conner P."/>
            <person name="Grauke L."/>
            <person name="Grimwood J."/>
            <person name="Schmutz J."/>
            <person name="Randall J.J."/>
        </authorList>
    </citation>
    <scope>NUCLEOTIDE SEQUENCE</scope>
    <source>
        <tissue evidence="8">Leaf</tissue>
    </source>
</reference>
<sequence length="386" mass="42063">MTKDEDFKILKIQTCVLKVNIHCDGCKQKVKKLLQRIEGVYQVNIDAVQQRVTVSGSVDAATLIKILVKAGKHAELWFQKTNQNQKQKNACIKDDNNDEVKNQKLIKDLEALKNQQKFPAFSFEEDNEYADDEEGDDEEDELRFIREKANELGLLGEQAIDANDAKKGVGVIVAASNNGKNNNVVNGNAGNGRIGNKYQNMGIGVNAGEIDPKTMAALKMNTAHLVGGNINAGEVRANDINSMMGMAGFGGNSLNVASAAAALGGNSNGLGRFQVQSNNACQGPSAGFTTGTYVPDQYPSSTLMNMNGYTPAPPPTMNMDILARHAMQQQPQMMYNRSPFVPSSTGYCYNYVPNPNPYPHTEPYYSGHDSAIHMYSEENTSSCSIM</sequence>
<evidence type="ECO:0000256" key="2">
    <source>
        <dbReference type="ARBA" id="ARBA00022723"/>
    </source>
</evidence>
<feature type="domain" description="HMA" evidence="6">
    <location>
        <begin position="12"/>
        <end position="75"/>
    </location>
</feature>
<dbReference type="GO" id="GO:0046872">
    <property type="term" value="F:metal ion binding"/>
    <property type="evidence" value="ECO:0007669"/>
    <property type="project" value="UniProtKB-KW"/>
</dbReference>
<dbReference type="PANTHER" id="PTHR45868:SF19">
    <property type="entry name" value="HEAVY METAL-ASSOCIATED ISOPRENYLATED PLANT PROTEIN 37"/>
    <property type="match status" value="1"/>
</dbReference>
<dbReference type="SUPFAM" id="SSF55008">
    <property type="entry name" value="HMA, heavy metal-associated domain"/>
    <property type="match status" value="1"/>
</dbReference>
<keyword evidence="9" id="KW-1185">Reference proteome</keyword>
<dbReference type="Pfam" id="PF00403">
    <property type="entry name" value="HMA"/>
    <property type="match status" value="1"/>
</dbReference>
<dbReference type="EMBL" id="CM031830">
    <property type="protein sequence ID" value="KAG6707071.1"/>
    <property type="molecule type" value="Genomic_DNA"/>
</dbReference>
<keyword evidence="4" id="KW-0636">Prenylation</keyword>
<keyword evidence="3" id="KW-0449">Lipoprotein</keyword>
<evidence type="ECO:0000259" key="6">
    <source>
        <dbReference type="PROSITE" id="PS50846"/>
    </source>
</evidence>
<accession>A0A8T1Q628</accession>
<reference evidence="7" key="1">
    <citation type="submission" date="2020-12" db="EMBL/GenBank/DDBJ databases">
        <title>WGS assembly of Carya illinoinensis cv. Pawnee.</title>
        <authorList>
            <person name="Platts A."/>
            <person name="Shu S."/>
            <person name="Wright S."/>
            <person name="Barry K."/>
            <person name="Edger P."/>
            <person name="Pires J.C."/>
            <person name="Schmutz J."/>
        </authorList>
    </citation>
    <scope>NUCLEOTIDE SEQUENCE</scope>
    <source>
        <tissue evidence="7">Leaf</tissue>
    </source>
</reference>
<organism evidence="7 9">
    <name type="scientific">Carya illinoinensis</name>
    <name type="common">Pecan</name>
    <dbReference type="NCBI Taxonomy" id="32201"/>
    <lineage>
        <taxon>Eukaryota</taxon>
        <taxon>Viridiplantae</taxon>
        <taxon>Streptophyta</taxon>
        <taxon>Embryophyta</taxon>
        <taxon>Tracheophyta</taxon>
        <taxon>Spermatophyta</taxon>
        <taxon>Magnoliopsida</taxon>
        <taxon>eudicotyledons</taxon>
        <taxon>Gunneridae</taxon>
        <taxon>Pentapetalae</taxon>
        <taxon>rosids</taxon>
        <taxon>fabids</taxon>
        <taxon>Fagales</taxon>
        <taxon>Juglandaceae</taxon>
        <taxon>Carya</taxon>
    </lineage>
</organism>
<evidence type="ECO:0000313" key="9">
    <source>
        <dbReference type="Proteomes" id="UP000811609"/>
    </source>
</evidence>
<comment type="caution">
    <text evidence="7">The sequence shown here is derived from an EMBL/GenBank/DDBJ whole genome shotgun (WGS) entry which is preliminary data.</text>
</comment>
<dbReference type="AlphaFoldDB" id="A0A8T1Q628"/>
<dbReference type="Proteomes" id="UP000811609">
    <property type="component" value="Chromosome 6"/>
</dbReference>
<dbReference type="OrthoDB" id="689350at2759"/>
<dbReference type="InterPro" id="IPR006121">
    <property type="entry name" value="HMA_dom"/>
</dbReference>
<evidence type="ECO:0000313" key="8">
    <source>
        <dbReference type="EMBL" id="KAG6707071.1"/>
    </source>
</evidence>
<keyword evidence="1" id="KW-0488">Methylation</keyword>
<protein>
    <recommendedName>
        <fullName evidence="6">HMA domain-containing protein</fullName>
    </recommendedName>
</protein>
<dbReference type="PROSITE" id="PS50846">
    <property type="entry name" value="HMA_2"/>
    <property type="match status" value="1"/>
</dbReference>
<dbReference type="InterPro" id="IPR036163">
    <property type="entry name" value="HMA_dom_sf"/>
</dbReference>
<keyword evidence="2" id="KW-0479">Metal-binding</keyword>
<gene>
    <name evidence="7" type="ORF">CIPAW_06G012700</name>
    <name evidence="8" type="ORF">I3842_06G013000</name>
</gene>
<evidence type="ECO:0000256" key="5">
    <source>
        <dbReference type="ARBA" id="ARBA00024045"/>
    </source>
</evidence>